<dbReference type="InterPro" id="IPR017441">
    <property type="entry name" value="Protein_kinase_ATP_BS"/>
</dbReference>
<feature type="domain" description="Protein kinase" evidence="9">
    <location>
        <begin position="26"/>
        <end position="287"/>
    </location>
</feature>
<evidence type="ECO:0000256" key="6">
    <source>
        <dbReference type="PIRNR" id="PIRNR000574"/>
    </source>
</evidence>
<dbReference type="Pfam" id="PF13191">
    <property type="entry name" value="AAA_16"/>
    <property type="match status" value="1"/>
</dbReference>
<evidence type="ECO:0000313" key="11">
    <source>
        <dbReference type="Proteomes" id="UP001501183"/>
    </source>
</evidence>
<dbReference type="EC" id="2.7.11.1" evidence="6"/>
<proteinExistence type="inferred from homology"/>
<dbReference type="Gene3D" id="3.40.50.300">
    <property type="entry name" value="P-loop containing nucleotide triphosphate hydrolases"/>
    <property type="match status" value="1"/>
</dbReference>
<evidence type="ECO:0000256" key="3">
    <source>
        <dbReference type="ARBA" id="ARBA00022777"/>
    </source>
</evidence>
<dbReference type="InterPro" id="IPR000719">
    <property type="entry name" value="Prot_kinase_dom"/>
</dbReference>
<comment type="caution">
    <text evidence="10">The sequence shown here is derived from an EMBL/GenBank/DDBJ whole genome shotgun (WGS) entry which is preliminary data.</text>
</comment>
<evidence type="ECO:0000259" key="9">
    <source>
        <dbReference type="PROSITE" id="PS50011"/>
    </source>
</evidence>
<comment type="catalytic activity">
    <reaction evidence="6">
        <text>L-seryl-[protein] + ATP = O-phospho-L-seryl-[protein] + ADP + H(+)</text>
        <dbReference type="Rhea" id="RHEA:17989"/>
        <dbReference type="Rhea" id="RHEA-COMP:9863"/>
        <dbReference type="Rhea" id="RHEA-COMP:11604"/>
        <dbReference type="ChEBI" id="CHEBI:15378"/>
        <dbReference type="ChEBI" id="CHEBI:29999"/>
        <dbReference type="ChEBI" id="CHEBI:30616"/>
        <dbReference type="ChEBI" id="CHEBI:83421"/>
        <dbReference type="ChEBI" id="CHEBI:456216"/>
        <dbReference type="EC" id="2.7.11.1"/>
    </reaction>
</comment>
<evidence type="ECO:0000256" key="7">
    <source>
        <dbReference type="PROSITE-ProRule" id="PRU10141"/>
    </source>
</evidence>
<dbReference type="SUPFAM" id="SSF56112">
    <property type="entry name" value="Protein kinase-like (PK-like)"/>
    <property type="match status" value="1"/>
</dbReference>
<dbReference type="SMART" id="SM00220">
    <property type="entry name" value="S_TKc"/>
    <property type="match status" value="1"/>
</dbReference>
<keyword evidence="2 6" id="KW-0547">Nucleotide-binding</keyword>
<dbReference type="InterPro" id="IPR059106">
    <property type="entry name" value="WHD_MalT"/>
</dbReference>
<dbReference type="Gene3D" id="1.10.510.10">
    <property type="entry name" value="Transferase(Phosphotransferase) domain 1"/>
    <property type="match status" value="1"/>
</dbReference>
<dbReference type="PIRSF" id="PIRSF000574">
    <property type="entry name" value="Ser/Thr_PK_PknK_prd"/>
    <property type="match status" value="1"/>
</dbReference>
<dbReference type="Gene3D" id="3.30.200.20">
    <property type="entry name" value="Phosphorylase Kinase, domain 1"/>
    <property type="match status" value="1"/>
</dbReference>
<sequence>MSAQDPRGSARETSHGVVDDLRAAGLVDAVEIGRGGFGVVYRCSQPALDRTVAVKVLSGDLDHDSLERFLREQRAMGAVSGHPHICNILQVGATGSGRPYIVMPFHRRNSLQELIRRDGPLDWPEVLRLGVKMAGALETAHRSGTLHRDVKPANILLTEYGEPQLTDFGIARTTGGFETATGQITGSPAYTAPEVLEGRAPSVRSDVYSLGATLFCALTGHAAFERRSGEQVVAQFLRITRQPVPDLRSNDIPADVCAALESAMAQDPGQRPASAAEFGTMLENVAFAHGLGPLEMALPEASEAPAAGHAGSVTGTWHPDRTRRQTGTQWRTGTRRSTTITPPAPATRFRPPVIGRALVSRARLIDRLRAGGRRRLTVIHAPAGFGKSTLAAQWSAALAADGVAVAWLTVAPDDDNVVWFLAHLVEAIRRAAPDVGEELGQILEDHGHDAEAFVLNSLINRIHTSKQRVAVVIDDWHRVTSPESLAVLDYLLDNGCHHLQIVVTSRANTGLPLSRMRVLDELIEIDSAALRFEEDESEELLVGLGGLKLTHTDVAGLCRSTEGWAAALQLASLSLRRQARPEELIEHLAEQQSVDEFLAENVLDTLEPDLLDFLLTTSITERLSGSLASALSGESHGLARLEEVAARDLFLLRLDDESPRHTTGSVDSWFRYHHLFAKYLRRRLERDHPERVVALHRTASRWFAQRHLVSEAVDHALLAGEADAAVALVERDGLHLLEHSRMITLLGLVDKLPPATGRPRLQLILAWANVLLQRPAAARRALALARGALEAEPDEDLSVQADVVEGAIAAFSDRPAGIERFAEKCLARPQVHTPWVVSAAANTQMFAALYRFDFDAVARWGEWAAPYYQAMSGPFATMYGYCMVGVAASEQLELETAEDWFRRGLRVAREMSGPRSHSARLAAAMLGDLLYEQNRLDDAEQLLDEGFELGDEGGIVEFMLARYVTGARIKVCRGDPDAAAKRLVEGARTADALDIPRLRARIDNERVRLEFPVTTRTRAPRYPSLPPVDAVPDGSAEITAQLEDATTARLLARTGTAANTARACEIAQAWVDRLAATARPRARLQADRLLAACLFASGRDAEALAVLASVTARCARCGLIRYVLDGGPAVVAGLATLEAAATAGSWDPAWAVVPIEFLGELLAVAGTDAAR</sequence>
<evidence type="ECO:0000256" key="8">
    <source>
        <dbReference type="SAM" id="MobiDB-lite"/>
    </source>
</evidence>
<dbReference type="CDD" id="cd14014">
    <property type="entry name" value="STKc_PknB_like"/>
    <property type="match status" value="1"/>
</dbReference>
<evidence type="ECO:0000256" key="4">
    <source>
        <dbReference type="ARBA" id="ARBA00022840"/>
    </source>
</evidence>
<dbReference type="Pfam" id="PF00069">
    <property type="entry name" value="Pkinase"/>
    <property type="match status" value="1"/>
</dbReference>
<keyword evidence="11" id="KW-1185">Reference proteome</keyword>
<dbReference type="InterPro" id="IPR041617">
    <property type="entry name" value="TPR_MalT"/>
</dbReference>
<evidence type="ECO:0000256" key="2">
    <source>
        <dbReference type="ARBA" id="ARBA00022741"/>
    </source>
</evidence>
<dbReference type="GO" id="GO:0016301">
    <property type="term" value="F:kinase activity"/>
    <property type="evidence" value="ECO:0007669"/>
    <property type="project" value="UniProtKB-KW"/>
</dbReference>
<evidence type="ECO:0000313" key="10">
    <source>
        <dbReference type="EMBL" id="GAA4482912.1"/>
    </source>
</evidence>
<protein>
    <recommendedName>
        <fullName evidence="6">Serine/threonine-protein kinase PknK</fullName>
        <ecNumber evidence="6">2.7.11.1</ecNumber>
    </recommendedName>
    <alternativeName>
        <fullName evidence="6">Protein kinase K</fullName>
    </alternativeName>
</protein>
<feature type="region of interest" description="Disordered" evidence="8">
    <location>
        <begin position="305"/>
        <end position="347"/>
    </location>
</feature>
<evidence type="ECO:0000256" key="5">
    <source>
        <dbReference type="ARBA" id="ARBA00038035"/>
    </source>
</evidence>
<name>A0ABP8P987_9NOCA</name>
<keyword evidence="4 6" id="KW-0067">ATP-binding</keyword>
<dbReference type="Pfam" id="PF17874">
    <property type="entry name" value="TPR_MalT"/>
    <property type="match status" value="1"/>
</dbReference>
<dbReference type="InterPro" id="IPR011009">
    <property type="entry name" value="Kinase-like_dom_sf"/>
</dbReference>
<comment type="similarity">
    <text evidence="5">Belongs to the protein kinase superfamily. STE Ser/Thr protein kinase family. MAP kinase kinase subfamily.</text>
</comment>
<keyword evidence="1 6" id="KW-0808">Transferase</keyword>
<dbReference type="InterPro" id="IPR016236">
    <property type="entry name" value="Ser/Thr_kinase_PknK_prd"/>
</dbReference>
<dbReference type="SUPFAM" id="SSF52540">
    <property type="entry name" value="P-loop containing nucleoside triphosphate hydrolases"/>
    <property type="match status" value="1"/>
</dbReference>
<dbReference type="PROSITE" id="PS00107">
    <property type="entry name" value="PROTEIN_KINASE_ATP"/>
    <property type="match status" value="1"/>
</dbReference>
<gene>
    <name evidence="10" type="ORF">GCM10023094_33770</name>
</gene>
<dbReference type="RefSeq" id="WP_345347337.1">
    <property type="nucleotide sequence ID" value="NZ_BAABFB010000050.1"/>
</dbReference>
<dbReference type="PROSITE" id="PS50011">
    <property type="entry name" value="PROTEIN_KINASE_DOM"/>
    <property type="match status" value="1"/>
</dbReference>
<feature type="compositionally biased region" description="Low complexity" evidence="8">
    <location>
        <begin position="325"/>
        <end position="347"/>
    </location>
</feature>
<dbReference type="InterPro" id="IPR027417">
    <property type="entry name" value="P-loop_NTPase"/>
</dbReference>
<feature type="binding site" evidence="7">
    <location>
        <position position="55"/>
    </location>
    <ligand>
        <name>ATP</name>
        <dbReference type="ChEBI" id="CHEBI:30616"/>
    </ligand>
</feature>
<dbReference type="EMBL" id="BAABFB010000050">
    <property type="protein sequence ID" value="GAA4482912.1"/>
    <property type="molecule type" value="Genomic_DNA"/>
</dbReference>
<dbReference type="Pfam" id="PF25873">
    <property type="entry name" value="WHD_MalT"/>
    <property type="match status" value="1"/>
</dbReference>
<keyword evidence="3 6" id="KW-0418">Kinase</keyword>
<comment type="catalytic activity">
    <reaction evidence="6">
        <text>L-threonyl-[protein] + ATP = O-phospho-L-threonyl-[protein] + ADP + H(+)</text>
        <dbReference type="Rhea" id="RHEA:46608"/>
        <dbReference type="Rhea" id="RHEA-COMP:11060"/>
        <dbReference type="Rhea" id="RHEA-COMP:11605"/>
        <dbReference type="ChEBI" id="CHEBI:15378"/>
        <dbReference type="ChEBI" id="CHEBI:30013"/>
        <dbReference type="ChEBI" id="CHEBI:30616"/>
        <dbReference type="ChEBI" id="CHEBI:61977"/>
        <dbReference type="ChEBI" id="CHEBI:456216"/>
        <dbReference type="EC" id="2.7.11.1"/>
    </reaction>
</comment>
<keyword evidence="6" id="KW-0723">Serine/threonine-protein kinase</keyword>
<dbReference type="Proteomes" id="UP001501183">
    <property type="component" value="Unassembled WGS sequence"/>
</dbReference>
<accession>A0ABP8P987</accession>
<evidence type="ECO:0000256" key="1">
    <source>
        <dbReference type="ARBA" id="ARBA00022679"/>
    </source>
</evidence>
<dbReference type="InterPro" id="IPR011990">
    <property type="entry name" value="TPR-like_helical_dom_sf"/>
</dbReference>
<dbReference type="InterPro" id="IPR041664">
    <property type="entry name" value="AAA_16"/>
</dbReference>
<organism evidence="10 11">
    <name type="scientific">Rhodococcus olei</name>
    <dbReference type="NCBI Taxonomy" id="2161675"/>
    <lineage>
        <taxon>Bacteria</taxon>
        <taxon>Bacillati</taxon>
        <taxon>Actinomycetota</taxon>
        <taxon>Actinomycetes</taxon>
        <taxon>Mycobacteriales</taxon>
        <taxon>Nocardiaceae</taxon>
        <taxon>Rhodococcus</taxon>
    </lineage>
</organism>
<dbReference type="Gene3D" id="1.25.40.10">
    <property type="entry name" value="Tetratricopeptide repeat domain"/>
    <property type="match status" value="1"/>
</dbReference>
<reference evidence="11" key="1">
    <citation type="journal article" date="2019" name="Int. J. Syst. Evol. Microbiol.">
        <title>The Global Catalogue of Microorganisms (GCM) 10K type strain sequencing project: providing services to taxonomists for standard genome sequencing and annotation.</title>
        <authorList>
            <consortium name="The Broad Institute Genomics Platform"/>
            <consortium name="The Broad Institute Genome Sequencing Center for Infectious Disease"/>
            <person name="Wu L."/>
            <person name="Ma J."/>
        </authorList>
    </citation>
    <scope>NUCLEOTIDE SEQUENCE [LARGE SCALE GENOMIC DNA]</scope>
    <source>
        <strain evidence="11">JCM 32206</strain>
    </source>
</reference>
<dbReference type="PANTHER" id="PTHR48013">
    <property type="entry name" value="DUAL SPECIFICITY MITOGEN-ACTIVATED PROTEIN KINASE KINASE 5-RELATED"/>
    <property type="match status" value="1"/>
</dbReference>
<dbReference type="PANTHER" id="PTHR48013:SF18">
    <property type="entry name" value="KINASE, PUTATIVE-RELATED"/>
    <property type="match status" value="1"/>
</dbReference>